<keyword evidence="3" id="KW-1185">Reference proteome</keyword>
<name>A0AAD3YD92_9TREE</name>
<protein>
    <recommendedName>
        <fullName evidence="1">DUF7082 domain-containing protein</fullName>
    </recommendedName>
</protein>
<evidence type="ECO:0000259" key="1">
    <source>
        <dbReference type="Pfam" id="PF23305"/>
    </source>
</evidence>
<dbReference type="PANTHER" id="PTHR39463:SF1">
    <property type="entry name" value="MEDUSA"/>
    <property type="match status" value="1"/>
</dbReference>
<dbReference type="EMBL" id="BTCM01000006">
    <property type="protein sequence ID" value="GMK58881.1"/>
    <property type="molecule type" value="Genomic_DNA"/>
</dbReference>
<gene>
    <name evidence="2" type="ORF">CspeluHIS016_0603230</name>
</gene>
<proteinExistence type="predicted"/>
<accession>A0AAD3YD92</accession>
<comment type="caution">
    <text evidence="2">The sequence shown here is derived from an EMBL/GenBank/DDBJ whole genome shotgun (WGS) entry which is preliminary data.</text>
</comment>
<feature type="domain" description="DUF7082" evidence="1">
    <location>
        <begin position="43"/>
        <end position="183"/>
    </location>
</feature>
<dbReference type="Pfam" id="PF23305">
    <property type="entry name" value="DUF7082"/>
    <property type="match status" value="1"/>
</dbReference>
<dbReference type="Proteomes" id="UP001222932">
    <property type="component" value="Unassembled WGS sequence"/>
</dbReference>
<reference evidence="2" key="1">
    <citation type="journal article" date="2023" name="BMC Genomics">
        <title>Chromosome-level genome assemblies of Cutaneotrichosporon spp. (Trichosporonales, Basidiomycota) reveal imbalanced evolution between nucleotide sequences and chromosome synteny.</title>
        <authorList>
            <person name="Kobayashi Y."/>
            <person name="Kayamori A."/>
            <person name="Aoki K."/>
            <person name="Shiwa Y."/>
            <person name="Matsutani M."/>
            <person name="Fujita N."/>
            <person name="Sugita T."/>
            <person name="Iwasaki W."/>
            <person name="Tanaka N."/>
            <person name="Takashima M."/>
        </authorList>
    </citation>
    <scope>NUCLEOTIDE SEQUENCE</scope>
    <source>
        <strain evidence="2">HIS016</strain>
    </source>
</reference>
<dbReference type="GO" id="GO:0005634">
    <property type="term" value="C:nucleus"/>
    <property type="evidence" value="ECO:0007669"/>
    <property type="project" value="TreeGrafter"/>
</dbReference>
<organism evidence="2 3">
    <name type="scientific">Cutaneotrichosporon spelunceum</name>
    <dbReference type="NCBI Taxonomy" id="1672016"/>
    <lineage>
        <taxon>Eukaryota</taxon>
        <taxon>Fungi</taxon>
        <taxon>Dikarya</taxon>
        <taxon>Basidiomycota</taxon>
        <taxon>Agaricomycotina</taxon>
        <taxon>Tremellomycetes</taxon>
        <taxon>Trichosporonales</taxon>
        <taxon>Trichosporonaceae</taxon>
        <taxon>Cutaneotrichosporon</taxon>
    </lineage>
</organism>
<dbReference type="AlphaFoldDB" id="A0AAD3YD92"/>
<evidence type="ECO:0000313" key="2">
    <source>
        <dbReference type="EMBL" id="GMK58881.1"/>
    </source>
</evidence>
<evidence type="ECO:0000313" key="3">
    <source>
        <dbReference type="Proteomes" id="UP001222932"/>
    </source>
</evidence>
<reference evidence="2" key="2">
    <citation type="submission" date="2023-06" db="EMBL/GenBank/DDBJ databases">
        <authorList>
            <person name="Kobayashi Y."/>
            <person name="Kayamori A."/>
            <person name="Aoki K."/>
            <person name="Shiwa Y."/>
            <person name="Fujita N."/>
            <person name="Sugita T."/>
            <person name="Iwasaki W."/>
            <person name="Tanaka N."/>
            <person name="Takashima M."/>
        </authorList>
    </citation>
    <scope>NUCLEOTIDE SEQUENCE</scope>
    <source>
        <strain evidence="2">HIS016</strain>
    </source>
</reference>
<dbReference type="InterPro" id="IPR055509">
    <property type="entry name" value="DUF7082"/>
</dbReference>
<sequence>MEPPTSSLSQANIEYQLRNIQRYNPDVQFVDPEHFEIAIDPTTWTEFETKERRRIIEFTAVFDFKPTFIPQVIVHWRPIDPSQYQSSRPNSHSISVILDEGRAVLTSVDIISSAETFFATRFCTGEKNRIRRGFESSGPNTLHKGGSELYSCIQGFNNPKPRNIDKSVKVFPAVVFRSLIEKICSNYVSTTSSSISLTPDCYCGHAVQE</sequence>
<dbReference type="PANTHER" id="PTHR39463">
    <property type="entry name" value="MEDUSA"/>
    <property type="match status" value="1"/>
</dbReference>